<name>A0ABX1KNW3_9GAMM</name>
<dbReference type="Proteomes" id="UP000527352">
    <property type="component" value="Unassembled WGS sequence"/>
</dbReference>
<feature type="transmembrane region" description="Helical" evidence="1">
    <location>
        <begin position="33"/>
        <end position="51"/>
    </location>
</feature>
<evidence type="ECO:0008006" key="4">
    <source>
        <dbReference type="Google" id="ProtNLM"/>
    </source>
</evidence>
<keyword evidence="1" id="KW-0812">Transmembrane</keyword>
<feature type="transmembrane region" description="Helical" evidence="1">
    <location>
        <begin position="96"/>
        <end position="116"/>
    </location>
</feature>
<gene>
    <name evidence="2" type="ORF">HGO26_07905</name>
</gene>
<feature type="transmembrane region" description="Helical" evidence="1">
    <location>
        <begin position="63"/>
        <end position="84"/>
    </location>
</feature>
<keyword evidence="1" id="KW-1133">Transmembrane helix</keyword>
<keyword evidence="3" id="KW-1185">Reference proteome</keyword>
<feature type="transmembrane region" description="Helical" evidence="1">
    <location>
        <begin position="212"/>
        <end position="241"/>
    </location>
</feature>
<proteinExistence type="predicted"/>
<dbReference type="RefSeq" id="WP_168824404.1">
    <property type="nucleotide sequence ID" value="NZ_JABAEB010000004.1"/>
</dbReference>
<reference evidence="2 3" key="1">
    <citation type="submission" date="2020-04" db="EMBL/GenBank/DDBJ databases">
        <title>The first description of lens atrophy caused by putative novel Shewanella sp. that is a new emerging pathogen for cultured rainbow trout?</title>
        <authorList>
            <person name="Saticioglu I.B."/>
            <person name="Duman M."/>
            <person name="Altun S."/>
        </authorList>
    </citation>
    <scope>NUCLEOTIDE SEQUENCE [LARGE SCALE GENOMIC DNA]</scope>
    <source>
        <strain evidence="2 3">S-1</strain>
    </source>
</reference>
<organism evidence="2 3">
    <name type="scientific">Shewanella oncorhynchi</name>
    <dbReference type="NCBI Taxonomy" id="2726434"/>
    <lineage>
        <taxon>Bacteria</taxon>
        <taxon>Pseudomonadati</taxon>
        <taxon>Pseudomonadota</taxon>
        <taxon>Gammaproteobacteria</taxon>
        <taxon>Alteromonadales</taxon>
        <taxon>Shewanellaceae</taxon>
        <taxon>Shewanella</taxon>
    </lineage>
</organism>
<feature type="transmembrane region" description="Helical" evidence="1">
    <location>
        <begin position="128"/>
        <end position="154"/>
    </location>
</feature>
<sequence length="429" mass="48796">MQLMANPKNLNGNFLIFLLAFLGPFSTTFLDKINLVVCFFIIFLYFLFSLISSRGAKFSGYSILIVTPIVIVVIIGYISGFLNFDIVGTEYQKYVITSRFFTVISTILFVTCIAIWSERVSSKEHIIFIKVAFASTCLFLIFAIIQQICFVFNLPFMVDSRSDMHGVPQSIRNLFPNRITSIAREPNFYAPILVESLILTRLVFSGLKAYTFYVLTLVVLLLTFSGGAYAHFILLVIFIFLQSLKFNISLVKTFFKFFLILILSYTIAINLFPEFFDNLSQFIYAKSTTESSGASYRSQIIQIIIDSWTSSDLKVLLIGNGIASLSFFDEITGLNTGLDFSITNNLYLDYLWDAGAIGLVILLLFWGIAFSYSYRSRFDSLSKQVNVLLFFSLLITSVYRSEYVTTHHAWLLSLLIVTFKINDKKSPEN</sequence>
<protein>
    <recommendedName>
        <fullName evidence="4">O-Antigen ligase</fullName>
    </recommendedName>
</protein>
<feature type="transmembrane region" description="Helical" evidence="1">
    <location>
        <begin position="350"/>
        <end position="372"/>
    </location>
</feature>
<keyword evidence="1" id="KW-0472">Membrane</keyword>
<comment type="caution">
    <text evidence="2">The sequence shown here is derived from an EMBL/GenBank/DDBJ whole genome shotgun (WGS) entry which is preliminary data.</text>
</comment>
<evidence type="ECO:0000313" key="3">
    <source>
        <dbReference type="Proteomes" id="UP000527352"/>
    </source>
</evidence>
<evidence type="ECO:0000256" key="1">
    <source>
        <dbReference type="SAM" id="Phobius"/>
    </source>
</evidence>
<evidence type="ECO:0000313" key="2">
    <source>
        <dbReference type="EMBL" id="NLQ22802.1"/>
    </source>
</evidence>
<feature type="transmembrane region" description="Helical" evidence="1">
    <location>
        <begin position="384"/>
        <end position="401"/>
    </location>
</feature>
<feature type="transmembrane region" description="Helical" evidence="1">
    <location>
        <begin position="253"/>
        <end position="272"/>
    </location>
</feature>
<feature type="transmembrane region" description="Helical" evidence="1">
    <location>
        <begin position="12"/>
        <end position="27"/>
    </location>
</feature>
<dbReference type="EMBL" id="JABAEB010000004">
    <property type="protein sequence ID" value="NLQ22802.1"/>
    <property type="molecule type" value="Genomic_DNA"/>
</dbReference>
<accession>A0ABX1KNW3</accession>